<dbReference type="KEGG" id="panc:E2636_03120"/>
<feature type="chain" id="PRO_5039519714" description="TraB/GumN family protein" evidence="1">
    <location>
        <begin position="23"/>
        <end position="421"/>
    </location>
</feature>
<dbReference type="PANTHER" id="PTHR40590:SF1">
    <property type="entry name" value="CYTOPLASMIC PROTEIN"/>
    <property type="match status" value="1"/>
</dbReference>
<sequence length="421" mass="47288">MFRKAKNIFLIGMLMFFFTACSPLTSTKQDYFKDKALESIVLQEIESEDGNLEEDDFASIKTLDASGSGISDINGIESLTSLNYLDVSGNDIVDLTPLLTLEKLSEVHLGDVYFTGDMDAPVWSVPEKLEEKGVEVNVRERLSFDEHDGPSEGVFYRIQKDNQTVYLLGSIHIGDQSLYPLHNQIEAAFEEADYLAVEIDIADVNEIEVSKTMMEKGMYTDGTVLSSVVSEKVFNEAAGHLSSLGLNEVMLDQFQPWFVSMILSEVALEKTNLTGKDGIDLHFLNRAKEKNIPIISLESVESQIASISSAPKEEQIASLEDMLDTFDIYEEELTQLIRLWRSGNIEVFSQLRQINQGSEQLAMDERDLLMTGQIEEFLNADERETYFIVVGSLHLAGKNSIVDLLENRGYTVEPHAEFRTN</sequence>
<dbReference type="CDD" id="cd14789">
    <property type="entry name" value="Tiki"/>
    <property type="match status" value="1"/>
</dbReference>
<gene>
    <name evidence="2" type="ORF">E2636_03120</name>
</gene>
<dbReference type="InterPro" id="IPR002816">
    <property type="entry name" value="TraB/PrgY/GumN_fam"/>
</dbReference>
<organism evidence="2 3">
    <name type="scientific">Paenisporosarcina antarctica</name>
    <dbReference type="NCBI Taxonomy" id="417367"/>
    <lineage>
        <taxon>Bacteria</taxon>
        <taxon>Bacillati</taxon>
        <taxon>Bacillota</taxon>
        <taxon>Bacilli</taxon>
        <taxon>Bacillales</taxon>
        <taxon>Caryophanaceae</taxon>
        <taxon>Paenisporosarcina</taxon>
    </lineage>
</organism>
<accession>A0A4P6ZVF3</accession>
<dbReference type="OrthoDB" id="357294at2"/>
<proteinExistence type="predicted"/>
<dbReference type="EMBL" id="CP038015">
    <property type="protein sequence ID" value="QBP40203.1"/>
    <property type="molecule type" value="Genomic_DNA"/>
</dbReference>
<dbReference type="InterPro" id="IPR047111">
    <property type="entry name" value="YbaP-like"/>
</dbReference>
<evidence type="ECO:0008006" key="4">
    <source>
        <dbReference type="Google" id="ProtNLM"/>
    </source>
</evidence>
<dbReference type="Proteomes" id="UP000294292">
    <property type="component" value="Chromosome"/>
</dbReference>
<dbReference type="Gene3D" id="3.80.10.10">
    <property type="entry name" value="Ribonuclease Inhibitor"/>
    <property type="match status" value="1"/>
</dbReference>
<dbReference type="PANTHER" id="PTHR40590">
    <property type="entry name" value="CYTOPLASMIC PROTEIN-RELATED"/>
    <property type="match status" value="1"/>
</dbReference>
<keyword evidence="3" id="KW-1185">Reference proteome</keyword>
<evidence type="ECO:0000313" key="3">
    <source>
        <dbReference type="Proteomes" id="UP000294292"/>
    </source>
</evidence>
<dbReference type="Pfam" id="PF01963">
    <property type="entry name" value="TraB_PrgY_gumN"/>
    <property type="match status" value="1"/>
</dbReference>
<protein>
    <recommendedName>
        <fullName evidence="4">TraB/GumN family protein</fullName>
    </recommendedName>
</protein>
<dbReference type="PROSITE" id="PS51257">
    <property type="entry name" value="PROKAR_LIPOPROTEIN"/>
    <property type="match status" value="1"/>
</dbReference>
<dbReference type="SUPFAM" id="SSF52058">
    <property type="entry name" value="L domain-like"/>
    <property type="match status" value="1"/>
</dbReference>
<keyword evidence="1" id="KW-0732">Signal</keyword>
<name>A0A4P6ZVF3_9BACL</name>
<dbReference type="InterPro" id="IPR032675">
    <property type="entry name" value="LRR_dom_sf"/>
</dbReference>
<evidence type="ECO:0000256" key="1">
    <source>
        <dbReference type="SAM" id="SignalP"/>
    </source>
</evidence>
<dbReference type="AlphaFoldDB" id="A0A4P6ZVF3"/>
<evidence type="ECO:0000313" key="2">
    <source>
        <dbReference type="EMBL" id="QBP40203.1"/>
    </source>
</evidence>
<dbReference type="PROSITE" id="PS51450">
    <property type="entry name" value="LRR"/>
    <property type="match status" value="1"/>
</dbReference>
<feature type="signal peptide" evidence="1">
    <location>
        <begin position="1"/>
        <end position="22"/>
    </location>
</feature>
<dbReference type="InterPro" id="IPR001611">
    <property type="entry name" value="Leu-rich_rpt"/>
</dbReference>
<reference evidence="2 3" key="1">
    <citation type="submission" date="2019-03" db="EMBL/GenBank/DDBJ databases">
        <title>Complete genome sequence of Paenisporosarcina antarctica CGMCC 1.6503T.</title>
        <authorList>
            <person name="Rong J.-C."/>
            <person name="Chi N.-Y."/>
            <person name="Zhang Q.-F."/>
        </authorList>
    </citation>
    <scope>NUCLEOTIDE SEQUENCE [LARGE SCALE GENOMIC DNA]</scope>
    <source>
        <strain evidence="2 3">CGMCC 1.6503</strain>
    </source>
</reference>